<accession>A0A0F9LVB3</accession>
<dbReference type="AlphaFoldDB" id="A0A0F9LVB3"/>
<comment type="caution">
    <text evidence="1">The sequence shown here is derived from an EMBL/GenBank/DDBJ whole genome shotgun (WGS) entry which is preliminary data.</text>
</comment>
<evidence type="ECO:0000313" key="1">
    <source>
        <dbReference type="EMBL" id="KKM61012.1"/>
    </source>
</evidence>
<gene>
    <name evidence="1" type="ORF">LCGC14_1535970</name>
</gene>
<proteinExistence type="predicted"/>
<organism evidence="1">
    <name type="scientific">marine sediment metagenome</name>
    <dbReference type="NCBI Taxonomy" id="412755"/>
    <lineage>
        <taxon>unclassified sequences</taxon>
        <taxon>metagenomes</taxon>
        <taxon>ecological metagenomes</taxon>
    </lineage>
</organism>
<sequence>MRNVRYPVSDAGGYHPLVETEGLVVDWLLTQPAKCYYSAVQIAVAIRRSYTSVGTVLRTWRALGMMREFNVGREIFVQLDPMLR</sequence>
<protein>
    <submittedName>
        <fullName evidence="1">Uncharacterized protein</fullName>
    </submittedName>
</protein>
<dbReference type="EMBL" id="LAZR01011568">
    <property type="protein sequence ID" value="KKM61012.1"/>
    <property type="molecule type" value="Genomic_DNA"/>
</dbReference>
<name>A0A0F9LVB3_9ZZZZ</name>
<reference evidence="1" key="1">
    <citation type="journal article" date="2015" name="Nature">
        <title>Complex archaea that bridge the gap between prokaryotes and eukaryotes.</title>
        <authorList>
            <person name="Spang A."/>
            <person name="Saw J.H."/>
            <person name="Jorgensen S.L."/>
            <person name="Zaremba-Niedzwiedzka K."/>
            <person name="Martijn J."/>
            <person name="Lind A.E."/>
            <person name="van Eijk R."/>
            <person name="Schleper C."/>
            <person name="Guy L."/>
            <person name="Ettema T.J."/>
        </authorList>
    </citation>
    <scope>NUCLEOTIDE SEQUENCE</scope>
</reference>